<evidence type="ECO:0000256" key="3">
    <source>
        <dbReference type="ARBA" id="ARBA00022833"/>
    </source>
</evidence>
<keyword evidence="8" id="KW-0539">Nucleus</keyword>
<dbReference type="InterPro" id="IPR050234">
    <property type="entry name" value="Nuclear_hormone_rcpt_NR1"/>
</dbReference>
<sequence>MRRYSREFKCFLGGNCVITADNRKHCKRCRLDKCLAAGMKPHLIYCRKLKWDLKYLNDIQVVEGSSTSGEDLLPFDFTDKQYIDTNVDNICDMSGHISGQQLVAIDRPITDYNTVFNELEGNRFTELLNATKTPENTGNPRDETLVDEMTDGLLVLALKHENWIKETVEMCQLLASFGDLCENDRLILIKYSSIKINVLRMVSSFNYQAIFLFNPNRPHLTHKTTIKHQQNLHDKILEHCIGHWPKHTTPLFTEICNRYE</sequence>
<dbReference type="AlphaFoldDB" id="A0A7R9Q322"/>
<accession>A0A7R9Q322</accession>
<evidence type="ECO:0000256" key="7">
    <source>
        <dbReference type="ARBA" id="ARBA00023170"/>
    </source>
</evidence>
<dbReference type="PROSITE" id="PS51030">
    <property type="entry name" value="NUCLEAR_REC_DBD_2"/>
    <property type="match status" value="1"/>
</dbReference>
<dbReference type="SMART" id="SM00399">
    <property type="entry name" value="ZnF_C4"/>
    <property type="match status" value="1"/>
</dbReference>
<keyword evidence="4" id="KW-0805">Transcription regulation</keyword>
<dbReference type="GO" id="GO:0000122">
    <property type="term" value="P:negative regulation of transcription by RNA polymerase II"/>
    <property type="evidence" value="ECO:0007669"/>
    <property type="project" value="TreeGrafter"/>
</dbReference>
<protein>
    <recommendedName>
        <fullName evidence="9">Nuclear receptor domain-containing protein</fullName>
    </recommendedName>
</protein>
<dbReference type="GO" id="GO:0000978">
    <property type="term" value="F:RNA polymerase II cis-regulatory region sequence-specific DNA binding"/>
    <property type="evidence" value="ECO:0007669"/>
    <property type="project" value="TreeGrafter"/>
</dbReference>
<dbReference type="EMBL" id="OC862641">
    <property type="protein sequence ID" value="CAD7630396.1"/>
    <property type="molecule type" value="Genomic_DNA"/>
</dbReference>
<feature type="domain" description="Nuclear receptor" evidence="9">
    <location>
        <begin position="1"/>
        <end position="46"/>
    </location>
</feature>
<dbReference type="GO" id="GO:0045944">
    <property type="term" value="P:positive regulation of transcription by RNA polymerase II"/>
    <property type="evidence" value="ECO:0007669"/>
    <property type="project" value="TreeGrafter"/>
</dbReference>
<reference evidence="10" key="1">
    <citation type="submission" date="2020-11" db="EMBL/GenBank/DDBJ databases">
        <authorList>
            <person name="Tran Van P."/>
        </authorList>
    </citation>
    <scope>NUCLEOTIDE SEQUENCE</scope>
</reference>
<dbReference type="PANTHER" id="PTHR24082">
    <property type="entry name" value="NUCLEAR HORMONE RECEPTOR"/>
    <property type="match status" value="1"/>
</dbReference>
<evidence type="ECO:0000256" key="1">
    <source>
        <dbReference type="ARBA" id="ARBA00022723"/>
    </source>
</evidence>
<keyword evidence="11" id="KW-1185">Reference proteome</keyword>
<evidence type="ECO:0000313" key="11">
    <source>
        <dbReference type="Proteomes" id="UP000759131"/>
    </source>
</evidence>
<proteinExistence type="predicted"/>
<dbReference type="InterPro" id="IPR001628">
    <property type="entry name" value="Znf_hrmn_rcpt"/>
</dbReference>
<keyword evidence="3" id="KW-0862">Zinc</keyword>
<keyword evidence="6" id="KW-0804">Transcription</keyword>
<dbReference type="PANTHER" id="PTHR24082:SF507">
    <property type="entry name" value="BILE ACID RECEPTOR-RELATED"/>
    <property type="match status" value="1"/>
</dbReference>
<dbReference type="EMBL" id="CAJPIZ010008066">
    <property type="protein sequence ID" value="CAG2110826.1"/>
    <property type="molecule type" value="Genomic_DNA"/>
</dbReference>
<dbReference type="Gene3D" id="1.10.565.10">
    <property type="entry name" value="Retinoid X Receptor"/>
    <property type="match status" value="1"/>
</dbReference>
<dbReference type="Proteomes" id="UP000759131">
    <property type="component" value="Unassembled WGS sequence"/>
</dbReference>
<dbReference type="GO" id="GO:0030154">
    <property type="term" value="P:cell differentiation"/>
    <property type="evidence" value="ECO:0007669"/>
    <property type="project" value="TreeGrafter"/>
</dbReference>
<feature type="non-terminal residue" evidence="10">
    <location>
        <position position="260"/>
    </location>
</feature>
<dbReference type="Pfam" id="PF00105">
    <property type="entry name" value="zf-C4"/>
    <property type="match status" value="1"/>
</dbReference>
<dbReference type="InterPro" id="IPR035500">
    <property type="entry name" value="NHR-like_dom_sf"/>
</dbReference>
<dbReference type="OrthoDB" id="6352325at2759"/>
<keyword evidence="5" id="KW-0238">DNA-binding</keyword>
<evidence type="ECO:0000256" key="8">
    <source>
        <dbReference type="ARBA" id="ARBA00023242"/>
    </source>
</evidence>
<dbReference type="GO" id="GO:0008270">
    <property type="term" value="F:zinc ion binding"/>
    <property type="evidence" value="ECO:0007669"/>
    <property type="project" value="UniProtKB-KW"/>
</dbReference>
<evidence type="ECO:0000313" key="10">
    <source>
        <dbReference type="EMBL" id="CAD7630396.1"/>
    </source>
</evidence>
<keyword evidence="1" id="KW-0479">Metal-binding</keyword>
<dbReference type="InterPro" id="IPR013088">
    <property type="entry name" value="Znf_NHR/GATA"/>
</dbReference>
<dbReference type="SUPFAM" id="SSF48508">
    <property type="entry name" value="Nuclear receptor ligand-binding domain"/>
    <property type="match status" value="1"/>
</dbReference>
<gene>
    <name evidence="10" type="ORF">OSB1V03_LOCUS10809</name>
</gene>
<evidence type="ECO:0000256" key="5">
    <source>
        <dbReference type="ARBA" id="ARBA00023125"/>
    </source>
</evidence>
<dbReference type="GO" id="GO:0004879">
    <property type="term" value="F:nuclear receptor activity"/>
    <property type="evidence" value="ECO:0007669"/>
    <property type="project" value="TreeGrafter"/>
</dbReference>
<keyword evidence="2" id="KW-0863">Zinc-finger</keyword>
<evidence type="ECO:0000256" key="4">
    <source>
        <dbReference type="ARBA" id="ARBA00023015"/>
    </source>
</evidence>
<evidence type="ECO:0000256" key="6">
    <source>
        <dbReference type="ARBA" id="ARBA00023163"/>
    </source>
</evidence>
<organism evidence="10">
    <name type="scientific">Medioppia subpectinata</name>
    <dbReference type="NCBI Taxonomy" id="1979941"/>
    <lineage>
        <taxon>Eukaryota</taxon>
        <taxon>Metazoa</taxon>
        <taxon>Ecdysozoa</taxon>
        <taxon>Arthropoda</taxon>
        <taxon>Chelicerata</taxon>
        <taxon>Arachnida</taxon>
        <taxon>Acari</taxon>
        <taxon>Acariformes</taxon>
        <taxon>Sarcoptiformes</taxon>
        <taxon>Oribatida</taxon>
        <taxon>Brachypylina</taxon>
        <taxon>Oppioidea</taxon>
        <taxon>Oppiidae</taxon>
        <taxon>Medioppia</taxon>
    </lineage>
</organism>
<evidence type="ECO:0000259" key="9">
    <source>
        <dbReference type="PROSITE" id="PS51030"/>
    </source>
</evidence>
<name>A0A7R9Q322_9ACAR</name>
<evidence type="ECO:0000256" key="2">
    <source>
        <dbReference type="ARBA" id="ARBA00022771"/>
    </source>
</evidence>
<keyword evidence="7" id="KW-0675">Receptor</keyword>
<dbReference type="Gene3D" id="3.30.50.10">
    <property type="entry name" value="Erythroid Transcription Factor GATA-1, subunit A"/>
    <property type="match status" value="1"/>
</dbReference>